<dbReference type="Gramene" id="CDF40896">
    <property type="protein sequence ID" value="CDF40896"/>
    <property type="gene ID" value="CHC_T00000885001"/>
</dbReference>
<dbReference type="GeneID" id="17318907"/>
<feature type="compositionally biased region" description="Basic residues" evidence="1">
    <location>
        <begin position="144"/>
        <end position="170"/>
    </location>
</feature>
<feature type="region of interest" description="Disordered" evidence="1">
    <location>
        <begin position="143"/>
        <end position="180"/>
    </location>
</feature>
<dbReference type="RefSeq" id="XP_005711190.1">
    <property type="nucleotide sequence ID" value="XM_005711133.1"/>
</dbReference>
<dbReference type="EMBL" id="HG002263">
    <property type="protein sequence ID" value="CDF40896.1"/>
    <property type="molecule type" value="Genomic_DNA"/>
</dbReference>
<dbReference type="Proteomes" id="UP000012073">
    <property type="component" value="Unassembled WGS sequence"/>
</dbReference>
<evidence type="ECO:0000313" key="2">
    <source>
        <dbReference type="EMBL" id="CDF40896.1"/>
    </source>
</evidence>
<proteinExistence type="predicted"/>
<evidence type="ECO:0000313" key="3">
    <source>
        <dbReference type="Proteomes" id="UP000012073"/>
    </source>
</evidence>
<keyword evidence="3" id="KW-1185">Reference proteome</keyword>
<name>R7QTR0_CHOCR</name>
<accession>R7QTR0</accession>
<dbReference type="OrthoDB" id="4087970at2759"/>
<sequence>MGKSKRSKVKMAYKAMRRAVMEPKHDAQLREKAAKVYEAIGLPLPEERTAEERMKPRMHGGSELVSTFVLTPKGPKLNVVHGPNAADDPLMRIPKGIIGFPIVGAGARAKMRAELPVPQKRVRAIDVDEDEFEQVEATPYFYPRRARKSGGIKKGRKQKQKTRKAVRKPKAMQGVEAVSA</sequence>
<evidence type="ECO:0000256" key="1">
    <source>
        <dbReference type="SAM" id="MobiDB-lite"/>
    </source>
</evidence>
<organism evidence="2 3">
    <name type="scientific">Chondrus crispus</name>
    <name type="common">Carrageen Irish moss</name>
    <name type="synonym">Polymorpha crispa</name>
    <dbReference type="NCBI Taxonomy" id="2769"/>
    <lineage>
        <taxon>Eukaryota</taxon>
        <taxon>Rhodophyta</taxon>
        <taxon>Florideophyceae</taxon>
        <taxon>Rhodymeniophycidae</taxon>
        <taxon>Gigartinales</taxon>
        <taxon>Gigartinaceae</taxon>
        <taxon>Chondrus</taxon>
    </lineage>
</organism>
<reference evidence="3" key="1">
    <citation type="journal article" date="2013" name="Proc. Natl. Acad. Sci. U.S.A.">
        <title>Genome structure and metabolic features in the red seaweed Chondrus crispus shed light on evolution of the Archaeplastida.</title>
        <authorList>
            <person name="Collen J."/>
            <person name="Porcel B."/>
            <person name="Carre W."/>
            <person name="Ball S.G."/>
            <person name="Chaparro C."/>
            <person name="Tonon T."/>
            <person name="Barbeyron T."/>
            <person name="Michel G."/>
            <person name="Noel B."/>
            <person name="Valentin K."/>
            <person name="Elias M."/>
            <person name="Artiguenave F."/>
            <person name="Arun A."/>
            <person name="Aury J.M."/>
            <person name="Barbosa-Neto J.F."/>
            <person name="Bothwell J.H."/>
            <person name="Bouget F.Y."/>
            <person name="Brillet L."/>
            <person name="Cabello-Hurtado F."/>
            <person name="Capella-Gutierrez S."/>
            <person name="Charrier B."/>
            <person name="Cladiere L."/>
            <person name="Cock J.M."/>
            <person name="Coelho S.M."/>
            <person name="Colleoni C."/>
            <person name="Czjzek M."/>
            <person name="Da Silva C."/>
            <person name="Delage L."/>
            <person name="Denoeud F."/>
            <person name="Deschamps P."/>
            <person name="Dittami S.M."/>
            <person name="Gabaldon T."/>
            <person name="Gachon C.M."/>
            <person name="Groisillier A."/>
            <person name="Herve C."/>
            <person name="Jabbari K."/>
            <person name="Katinka M."/>
            <person name="Kloareg B."/>
            <person name="Kowalczyk N."/>
            <person name="Labadie K."/>
            <person name="Leblanc C."/>
            <person name="Lopez P.J."/>
            <person name="McLachlan D.H."/>
            <person name="Meslet-Cladiere L."/>
            <person name="Moustafa A."/>
            <person name="Nehr Z."/>
            <person name="Nyvall Collen P."/>
            <person name="Panaud O."/>
            <person name="Partensky F."/>
            <person name="Poulain J."/>
            <person name="Rensing S.A."/>
            <person name="Rousvoal S."/>
            <person name="Samson G."/>
            <person name="Symeonidi A."/>
            <person name="Weissenbach J."/>
            <person name="Zambounis A."/>
            <person name="Wincker P."/>
            <person name="Boyen C."/>
        </authorList>
    </citation>
    <scope>NUCLEOTIDE SEQUENCE [LARGE SCALE GENOMIC DNA]</scope>
    <source>
        <strain evidence="3">cv. Stackhouse</strain>
    </source>
</reference>
<gene>
    <name evidence="2" type="ORF">CHC_T00000885001</name>
</gene>
<dbReference type="AlphaFoldDB" id="R7QTR0"/>
<protein>
    <submittedName>
        <fullName evidence="2">Uncharacterized protein</fullName>
    </submittedName>
</protein>
<dbReference type="KEGG" id="ccp:CHC_T00000885001"/>